<name>A0ACC7LMN5_9FLAO</name>
<keyword evidence="2" id="KW-1185">Reference proteome</keyword>
<reference evidence="1" key="1">
    <citation type="submission" date="2024-09" db="EMBL/GenBank/DDBJ databases">
        <authorList>
            <person name="Liu J."/>
        </authorList>
    </citation>
    <scope>NUCLEOTIDE SEQUENCE</scope>
    <source>
        <strain evidence="1">NBU2967</strain>
    </source>
</reference>
<accession>A0ACC7LMN5</accession>
<comment type="caution">
    <text evidence="1">The sequence shown here is derived from an EMBL/GenBank/DDBJ whole genome shotgun (WGS) entry which is preliminary data.</text>
</comment>
<sequence>MKPTKYILFFFCLLFFLGCKTDKNQNGHIGKSNEVTLIDYAKGFSIEKFGENLTVIKITSPWPDAEVAFKYALVHKDKMASMTLNKDEYDAIVAVPVSRLVVTSTTHIPALEALGELNKLVGFPDTDYISSKSVRNRIDNGLIKELGNNESINTEMTIELNPDVVVGFGIDNRNRAYETLQRSNIPVVYNGDWTEKTPLGKAEWIKFFAPFFQKEAAADSIFNKTKKAYEQAKELAANAQKRPTVLSGALYKDVWYLPGGDSWAAQFISDANAQYLWADTQETGSLSLGLESVLTKGQNADFWISPSQFTKYGEMKKANEHYLHFTAFKNRNVYTFSKTKGETGGLLYYELAPQRPDLVLKDLIYIFHPELLPEHRLFFFKPLD</sequence>
<proteinExistence type="predicted"/>
<evidence type="ECO:0000313" key="2">
    <source>
        <dbReference type="Proteomes" id="UP001595191"/>
    </source>
</evidence>
<protein>
    <submittedName>
        <fullName evidence="1">ABC transporter substrate-binding protein</fullName>
    </submittedName>
</protein>
<dbReference type="EMBL" id="JBHFPV010000002">
    <property type="protein sequence ID" value="MFH6604274.1"/>
    <property type="molecule type" value="Genomic_DNA"/>
</dbReference>
<gene>
    <name evidence="1" type="ORF">ACEZ3G_12350</name>
</gene>
<evidence type="ECO:0000313" key="1">
    <source>
        <dbReference type="EMBL" id="MFH6604274.1"/>
    </source>
</evidence>
<organism evidence="1 2">
    <name type="scientific">Meishania litoralis</name>
    <dbReference type="NCBI Taxonomy" id="3434685"/>
    <lineage>
        <taxon>Bacteria</taxon>
        <taxon>Pseudomonadati</taxon>
        <taxon>Bacteroidota</taxon>
        <taxon>Flavobacteriia</taxon>
        <taxon>Flavobacteriales</taxon>
        <taxon>Flavobacteriaceae</taxon>
        <taxon>Meishania</taxon>
    </lineage>
</organism>
<dbReference type="Proteomes" id="UP001595191">
    <property type="component" value="Unassembled WGS sequence"/>
</dbReference>